<dbReference type="RefSeq" id="XP_004344993.2">
    <property type="nucleotide sequence ID" value="XM_004344943.2"/>
</dbReference>
<dbReference type="PROSITE" id="PS50009">
    <property type="entry name" value="RASGEF_CAT"/>
    <property type="match status" value="1"/>
</dbReference>
<dbReference type="PANTHER" id="PTHR23113:SF356">
    <property type="entry name" value="FI05912P-RELATED"/>
    <property type="match status" value="1"/>
</dbReference>
<feature type="compositionally biased region" description="Low complexity" evidence="3">
    <location>
        <begin position="108"/>
        <end position="130"/>
    </location>
</feature>
<dbReference type="OrthoDB" id="20825at2759"/>
<evidence type="ECO:0000256" key="1">
    <source>
        <dbReference type="ARBA" id="ARBA00022658"/>
    </source>
</evidence>
<dbReference type="InterPro" id="IPR023578">
    <property type="entry name" value="Ras_GEF_dom_sf"/>
</dbReference>
<evidence type="ECO:0000256" key="2">
    <source>
        <dbReference type="PROSITE-ProRule" id="PRU00168"/>
    </source>
</evidence>
<dbReference type="InterPro" id="IPR008937">
    <property type="entry name" value="Ras-like_GEF"/>
</dbReference>
<reference evidence="7" key="1">
    <citation type="submission" date="2011-02" db="EMBL/GenBank/DDBJ databases">
        <title>The Genome Sequence of Capsaspora owczarzaki ATCC 30864.</title>
        <authorList>
            <person name="Russ C."/>
            <person name="Cuomo C."/>
            <person name="Burger G."/>
            <person name="Gray M.W."/>
            <person name="Holland P.W.H."/>
            <person name="King N."/>
            <person name="Lang F.B.F."/>
            <person name="Roger A.J."/>
            <person name="Ruiz-Trillo I."/>
            <person name="Young S.K."/>
            <person name="Zeng Q."/>
            <person name="Gargeya S."/>
            <person name="Alvarado L."/>
            <person name="Berlin A."/>
            <person name="Chapman S.B."/>
            <person name="Chen Z."/>
            <person name="Freedman E."/>
            <person name="Gellesch M."/>
            <person name="Goldberg J."/>
            <person name="Griggs A."/>
            <person name="Gujja S."/>
            <person name="Heilman E."/>
            <person name="Heiman D."/>
            <person name="Howarth C."/>
            <person name="Mehta T."/>
            <person name="Neiman D."/>
            <person name="Pearson M."/>
            <person name="Roberts A."/>
            <person name="Saif S."/>
            <person name="Shea T."/>
            <person name="Shenoy N."/>
            <person name="Sisk P."/>
            <person name="Stolte C."/>
            <person name="Sykes S."/>
            <person name="White J."/>
            <person name="Yandava C."/>
            <person name="Haas B."/>
            <person name="Nusbaum C."/>
            <person name="Birren B."/>
        </authorList>
    </citation>
    <scope>NUCLEOTIDE SEQUENCE</scope>
    <source>
        <strain evidence="7">ATCC 30864</strain>
    </source>
</reference>
<sequence length="674" mass="72798">MSIKLGIHNIKEPRGGSSAAAAGSGSLSGSGSSSNIGSGGTVSRSSSGSMVGLQQRHTMGSVSPQTERSNRVNRSSTFYVDAPASPGLNAPSSPFGSTGNGLNGLGSSGSSTSLSNINASSSSSPLASSNSGSAINFGTYSRATGASINYQSVSRASGASFAAAGPASPSPVAPGSPQVTAQAPPDKRGKTVKELVQELVPLADVADAKTSGSGSVIDTYYVEDFLLTFRQFLSPGQLMDELVARVLECALPSSTLLVGTNVGMTTLSPTGNYTPHQAFSVKMRVVRVLKKWVELFGEDFIDLPLLKKAFYLLDDLLNEDKLASATQQIHNNIKATLQAFREKRKADEAAGRSSDPLPGFTGASAPKPGKQQVREVSTKNDALDLSGETTKFLALSKDPVKFIQQMCVLDMQMFRDIRPRDFLAQYNGLSVPAIDAFIDWFNLLSHWVSTTVCVAPTPAERVGVIERWLELCKQSQVVSNYSFLMAVVSGLNMSPVQRLKRAWSEVSKKYITVREEAEQLLDPASNYKKYRAMLQARFSESAQLRLIPFIALYLKDFFFMNDGNPSLFGEGLVNYDKFELIASKIREIRRCQMSDFSGFISVPEIRDGLRTVQVYSEAKLYQLSLICEPRTPAYSAGPAEPSKRDSVVPDETTLERLAKKLTLRRGESKVLTQL</sequence>
<dbReference type="EMBL" id="KE346370">
    <property type="protein sequence ID" value="KJE95840.1"/>
    <property type="molecule type" value="Genomic_DNA"/>
</dbReference>
<dbReference type="GO" id="GO:0005886">
    <property type="term" value="C:plasma membrane"/>
    <property type="evidence" value="ECO:0007669"/>
    <property type="project" value="TreeGrafter"/>
</dbReference>
<dbReference type="Gene3D" id="1.10.840.10">
    <property type="entry name" value="Ras guanine-nucleotide exchange factors catalytic domain"/>
    <property type="match status" value="1"/>
</dbReference>
<dbReference type="AlphaFoldDB" id="A0A0D2WTK4"/>
<dbReference type="PROSITE" id="PS50212">
    <property type="entry name" value="RASGEF_NTER"/>
    <property type="match status" value="1"/>
</dbReference>
<dbReference type="SMART" id="SM00147">
    <property type="entry name" value="RasGEF"/>
    <property type="match status" value="1"/>
</dbReference>
<dbReference type="Pfam" id="PF00617">
    <property type="entry name" value="RasGEF"/>
    <property type="match status" value="1"/>
</dbReference>
<dbReference type="InterPro" id="IPR001895">
    <property type="entry name" value="RASGEF_cat_dom"/>
</dbReference>
<dbReference type="GO" id="GO:0005085">
    <property type="term" value="F:guanyl-nucleotide exchange factor activity"/>
    <property type="evidence" value="ECO:0007669"/>
    <property type="project" value="UniProtKB-KW"/>
</dbReference>
<evidence type="ECO:0000313" key="6">
    <source>
        <dbReference type="EMBL" id="KJE95840.1"/>
    </source>
</evidence>
<gene>
    <name evidence="6" type="ORF">CAOG_006244</name>
</gene>
<feature type="region of interest" description="Disordered" evidence="3">
    <location>
        <begin position="161"/>
        <end position="189"/>
    </location>
</feature>
<feature type="compositionally biased region" description="Gly residues" evidence="3">
    <location>
        <begin position="98"/>
        <end position="107"/>
    </location>
</feature>
<feature type="domain" description="Ras-GEF" evidence="4">
    <location>
        <begin position="398"/>
        <end position="630"/>
    </location>
</feature>
<accession>A0A0D2WTK4</accession>
<proteinExistence type="predicted"/>
<dbReference type="PANTHER" id="PTHR23113">
    <property type="entry name" value="GUANINE NUCLEOTIDE EXCHANGE FACTOR"/>
    <property type="match status" value="1"/>
</dbReference>
<keyword evidence="1 2" id="KW-0344">Guanine-nucleotide releasing factor</keyword>
<dbReference type="InterPro" id="IPR000651">
    <property type="entry name" value="Ras-like_Gua-exchang_fac_N"/>
</dbReference>
<dbReference type="Proteomes" id="UP000008743">
    <property type="component" value="Unassembled WGS sequence"/>
</dbReference>
<name>A0A0D2WTK4_CAPO3</name>
<evidence type="ECO:0000259" key="5">
    <source>
        <dbReference type="PROSITE" id="PS50212"/>
    </source>
</evidence>
<dbReference type="InParanoid" id="A0A0D2WTK4"/>
<evidence type="ECO:0000259" key="4">
    <source>
        <dbReference type="PROSITE" id="PS50009"/>
    </source>
</evidence>
<dbReference type="SUPFAM" id="SSF48366">
    <property type="entry name" value="Ras GEF"/>
    <property type="match status" value="1"/>
</dbReference>
<dbReference type="Gene3D" id="1.20.870.10">
    <property type="entry name" value="Son of sevenless (SoS) protein Chain: S domain 1"/>
    <property type="match status" value="1"/>
</dbReference>
<dbReference type="CDD" id="cd06224">
    <property type="entry name" value="REM"/>
    <property type="match status" value="1"/>
</dbReference>
<dbReference type="InterPro" id="IPR036964">
    <property type="entry name" value="RASGEF_cat_dom_sf"/>
</dbReference>
<feature type="domain" description="N-terminal Ras-GEF" evidence="5">
    <location>
        <begin position="183"/>
        <end position="337"/>
    </location>
</feature>
<feature type="region of interest" description="Disordered" evidence="3">
    <location>
        <begin position="1"/>
        <end position="130"/>
    </location>
</feature>
<dbReference type="CDD" id="cd00155">
    <property type="entry name" value="RasGEF"/>
    <property type="match status" value="1"/>
</dbReference>
<feature type="compositionally biased region" description="Low complexity" evidence="3">
    <location>
        <begin position="15"/>
        <end position="52"/>
    </location>
</feature>
<dbReference type="Pfam" id="PF00618">
    <property type="entry name" value="RasGEF_N"/>
    <property type="match status" value="1"/>
</dbReference>
<protein>
    <submittedName>
        <fullName evidence="6">RasGEF family protein</fullName>
    </submittedName>
</protein>
<dbReference type="eggNOG" id="KOG3541">
    <property type="taxonomic scope" value="Eukaryota"/>
</dbReference>
<evidence type="ECO:0000256" key="3">
    <source>
        <dbReference type="SAM" id="MobiDB-lite"/>
    </source>
</evidence>
<feature type="compositionally biased region" description="Polar residues" evidence="3">
    <location>
        <begin position="55"/>
        <end position="78"/>
    </location>
</feature>
<dbReference type="GO" id="GO:0007265">
    <property type="term" value="P:Ras protein signal transduction"/>
    <property type="evidence" value="ECO:0007669"/>
    <property type="project" value="TreeGrafter"/>
</dbReference>
<keyword evidence="7" id="KW-1185">Reference proteome</keyword>
<feature type="region of interest" description="Disordered" evidence="3">
    <location>
        <begin position="348"/>
        <end position="380"/>
    </location>
</feature>
<dbReference type="STRING" id="595528.A0A0D2WTK4"/>
<evidence type="ECO:0000313" key="7">
    <source>
        <dbReference type="Proteomes" id="UP000008743"/>
    </source>
</evidence>
<dbReference type="PhylomeDB" id="A0A0D2WTK4"/>
<organism evidence="6 7">
    <name type="scientific">Capsaspora owczarzaki (strain ATCC 30864)</name>
    <dbReference type="NCBI Taxonomy" id="595528"/>
    <lineage>
        <taxon>Eukaryota</taxon>
        <taxon>Filasterea</taxon>
        <taxon>Capsaspora</taxon>
    </lineage>
</organism>